<dbReference type="PANTHER" id="PTHR30419:SF8">
    <property type="entry name" value="NITROGEN ASSIMILATION TRANSCRIPTIONAL ACTIVATOR-RELATED"/>
    <property type="match status" value="1"/>
</dbReference>
<evidence type="ECO:0000256" key="4">
    <source>
        <dbReference type="ARBA" id="ARBA00023163"/>
    </source>
</evidence>
<dbReference type="GO" id="GO:0003700">
    <property type="term" value="F:DNA-binding transcription factor activity"/>
    <property type="evidence" value="ECO:0007669"/>
    <property type="project" value="InterPro"/>
</dbReference>
<dbReference type="KEGG" id="kre:GWK63_08070"/>
<evidence type="ECO:0000256" key="3">
    <source>
        <dbReference type="ARBA" id="ARBA00023125"/>
    </source>
</evidence>
<dbReference type="InterPro" id="IPR036390">
    <property type="entry name" value="WH_DNA-bd_sf"/>
</dbReference>
<comment type="similarity">
    <text evidence="1">Belongs to the LysR transcriptional regulatory family.</text>
</comment>
<reference evidence="5 6" key="1">
    <citation type="submission" date="2020-03" db="EMBL/GenBank/DDBJ databases">
        <title>Isolation of cellulose-producing strains, genome characterization and application of the synthesized cellulose films as an economical and sustainable material for piezoelectric sensor construction.</title>
        <authorList>
            <person name="Mangayil R.K."/>
        </authorList>
    </citation>
    <scope>NUCLEOTIDE SEQUENCE [LARGE SCALE GENOMIC DNA]</scope>
    <source>
        <strain evidence="5 6">ENS 9a1a</strain>
    </source>
</reference>
<dbReference type="SUPFAM" id="SSF53850">
    <property type="entry name" value="Periplasmic binding protein-like II"/>
    <property type="match status" value="1"/>
</dbReference>
<dbReference type="RefSeq" id="WP_007398684.1">
    <property type="nucleotide sequence ID" value="NZ_CALMTF010000093.1"/>
</dbReference>
<evidence type="ECO:0000313" key="6">
    <source>
        <dbReference type="Proteomes" id="UP000502533"/>
    </source>
</evidence>
<dbReference type="AlphaFoldDB" id="A0A181CAW5"/>
<keyword evidence="2" id="KW-0805">Transcription regulation</keyword>
<gene>
    <name evidence="5" type="ORF">GWK63_08070</name>
</gene>
<dbReference type="InterPro" id="IPR036388">
    <property type="entry name" value="WH-like_DNA-bd_sf"/>
</dbReference>
<dbReference type="Proteomes" id="UP000502533">
    <property type="component" value="Chromosome"/>
</dbReference>
<dbReference type="Pfam" id="PF03466">
    <property type="entry name" value="LysR_substrate"/>
    <property type="match status" value="1"/>
</dbReference>
<dbReference type="GeneID" id="85022107"/>
<evidence type="ECO:0000313" key="5">
    <source>
        <dbReference type="EMBL" id="QIP35422.1"/>
    </source>
</evidence>
<accession>A0A181CAW5</accession>
<keyword evidence="6" id="KW-1185">Reference proteome</keyword>
<dbReference type="Gene3D" id="3.40.190.290">
    <property type="match status" value="1"/>
</dbReference>
<evidence type="ECO:0000256" key="2">
    <source>
        <dbReference type="ARBA" id="ARBA00023015"/>
    </source>
</evidence>
<dbReference type="GO" id="GO:0003677">
    <property type="term" value="F:DNA binding"/>
    <property type="evidence" value="ECO:0007669"/>
    <property type="project" value="UniProtKB-KW"/>
</dbReference>
<dbReference type="PROSITE" id="PS50931">
    <property type="entry name" value="HTH_LYSR"/>
    <property type="match status" value="1"/>
</dbReference>
<dbReference type="SUPFAM" id="SSF46785">
    <property type="entry name" value="Winged helix' DNA-binding domain"/>
    <property type="match status" value="1"/>
</dbReference>
<proteinExistence type="inferred from homology"/>
<dbReference type="FunFam" id="1.10.10.10:FF:000001">
    <property type="entry name" value="LysR family transcriptional regulator"/>
    <property type="match status" value="1"/>
</dbReference>
<dbReference type="PANTHER" id="PTHR30419">
    <property type="entry name" value="HTH-TYPE TRANSCRIPTIONAL REGULATOR YBHD"/>
    <property type="match status" value="1"/>
</dbReference>
<keyword evidence="4" id="KW-0804">Transcription</keyword>
<dbReference type="InterPro" id="IPR050950">
    <property type="entry name" value="HTH-type_LysR_regulators"/>
</dbReference>
<organism evidence="5 6">
    <name type="scientific">Komagataeibacter rhaeticus</name>
    <dbReference type="NCBI Taxonomy" id="215221"/>
    <lineage>
        <taxon>Bacteria</taxon>
        <taxon>Pseudomonadati</taxon>
        <taxon>Pseudomonadota</taxon>
        <taxon>Alphaproteobacteria</taxon>
        <taxon>Acetobacterales</taxon>
        <taxon>Acetobacteraceae</taxon>
        <taxon>Komagataeibacter</taxon>
    </lineage>
</organism>
<keyword evidence="3" id="KW-0238">DNA-binding</keyword>
<name>A0A181CAW5_9PROT</name>
<dbReference type="EMBL" id="CP050139">
    <property type="protein sequence ID" value="QIP35422.1"/>
    <property type="molecule type" value="Genomic_DNA"/>
</dbReference>
<dbReference type="Gene3D" id="1.10.10.10">
    <property type="entry name" value="Winged helix-like DNA-binding domain superfamily/Winged helix DNA-binding domain"/>
    <property type="match status" value="1"/>
</dbReference>
<dbReference type="GO" id="GO:0005829">
    <property type="term" value="C:cytosol"/>
    <property type="evidence" value="ECO:0007669"/>
    <property type="project" value="TreeGrafter"/>
</dbReference>
<evidence type="ECO:0000256" key="1">
    <source>
        <dbReference type="ARBA" id="ARBA00009437"/>
    </source>
</evidence>
<dbReference type="Pfam" id="PF00126">
    <property type="entry name" value="HTH_1"/>
    <property type="match status" value="1"/>
</dbReference>
<dbReference type="InterPro" id="IPR000847">
    <property type="entry name" value="LysR_HTH_N"/>
</dbReference>
<dbReference type="InterPro" id="IPR005119">
    <property type="entry name" value="LysR_subst-bd"/>
</dbReference>
<protein>
    <submittedName>
        <fullName evidence="5">LysR family transcriptional regulator</fullName>
    </submittedName>
</protein>
<sequence>MLHARLLRYLDAIVQHGSMRRAGEKLHTSSTAINRQVLALEAELGTPIFHRTPRRLVLTPAGEVLMRHVRRTLKDMEQTQRLIDDIKGLRRGDVMIGIMNGPATTILPAVISDLRENRSDIRLHVRIISQNDIIRDVLAGEIDVGIGFDFPPSPGIDVFHAWECPLGAVVAPQHELARRKSVTFMDCIQYPMIIGDCAMSIRPHLDLLAARIGTKLDPVIETNSVETMRRIVSTGHAMTFLTALDIAAEVRSGDLIYVPLRNIDIRRQSLSIITPHAGRNTLARILLDRFRHVIETVPGAG</sequence>